<dbReference type="Proteomes" id="UP000588068">
    <property type="component" value="Unassembled WGS sequence"/>
</dbReference>
<sequence length="148" mass="16256">MRSFAYLALAALLACAQAGAETPEQLAQQVRDAENAFADTMARRDLERFASHLAEDAVFFADTQALRGKAAVVEGWKPYYQGEKAPFSWKSETVEVLPSGQLAHSSGPVFDPQGRKVATFNSIWRRNPDGTWKVVFDKGCNVCNCGKP</sequence>
<dbReference type="EMBL" id="JACHHZ010000002">
    <property type="protein sequence ID" value="MBB6092650.1"/>
    <property type="molecule type" value="Genomic_DNA"/>
</dbReference>
<feature type="signal peptide" evidence="1">
    <location>
        <begin position="1"/>
        <end position="20"/>
    </location>
</feature>
<reference evidence="3 4" key="1">
    <citation type="submission" date="2020-08" db="EMBL/GenBank/DDBJ databases">
        <title>Genomic Encyclopedia of Type Strains, Phase IV (KMG-IV): sequencing the most valuable type-strain genomes for metagenomic binning, comparative biology and taxonomic classification.</title>
        <authorList>
            <person name="Goeker M."/>
        </authorList>
    </citation>
    <scope>NUCLEOTIDE SEQUENCE [LARGE SCALE GENOMIC DNA]</scope>
    <source>
        <strain evidence="3 4">DSM 26723</strain>
    </source>
</reference>
<dbReference type="InterPro" id="IPR032710">
    <property type="entry name" value="NTF2-like_dom_sf"/>
</dbReference>
<dbReference type="Gene3D" id="3.10.450.50">
    <property type="match status" value="1"/>
</dbReference>
<evidence type="ECO:0000313" key="4">
    <source>
        <dbReference type="Proteomes" id="UP000588068"/>
    </source>
</evidence>
<keyword evidence="1" id="KW-0732">Signal</keyword>
<evidence type="ECO:0000313" key="3">
    <source>
        <dbReference type="EMBL" id="MBB6092650.1"/>
    </source>
</evidence>
<accession>A0A841HK24</accession>
<feature type="chain" id="PRO_5032722620" evidence="1">
    <location>
        <begin position="21"/>
        <end position="148"/>
    </location>
</feature>
<name>A0A841HK24_9GAMM</name>
<proteinExistence type="predicted"/>
<feature type="domain" description="DUF4440" evidence="2">
    <location>
        <begin position="30"/>
        <end position="134"/>
    </location>
</feature>
<dbReference type="GO" id="GO:0016853">
    <property type="term" value="F:isomerase activity"/>
    <property type="evidence" value="ECO:0007669"/>
    <property type="project" value="UniProtKB-KW"/>
</dbReference>
<keyword evidence="4" id="KW-1185">Reference proteome</keyword>
<gene>
    <name evidence="3" type="ORF">HNQ60_001528</name>
</gene>
<dbReference type="Pfam" id="PF14534">
    <property type="entry name" value="DUF4440"/>
    <property type="match status" value="1"/>
</dbReference>
<dbReference type="PROSITE" id="PS51257">
    <property type="entry name" value="PROKAR_LIPOPROTEIN"/>
    <property type="match status" value="1"/>
</dbReference>
<dbReference type="InterPro" id="IPR027843">
    <property type="entry name" value="DUF4440"/>
</dbReference>
<dbReference type="AlphaFoldDB" id="A0A841HK24"/>
<protein>
    <submittedName>
        <fullName evidence="3">Ketosteroid isomerase-like protein</fullName>
    </submittedName>
</protein>
<organism evidence="3 4">
    <name type="scientific">Povalibacter uvarum</name>
    <dbReference type="NCBI Taxonomy" id="732238"/>
    <lineage>
        <taxon>Bacteria</taxon>
        <taxon>Pseudomonadati</taxon>
        <taxon>Pseudomonadota</taxon>
        <taxon>Gammaproteobacteria</taxon>
        <taxon>Steroidobacterales</taxon>
        <taxon>Steroidobacteraceae</taxon>
        <taxon>Povalibacter</taxon>
    </lineage>
</organism>
<evidence type="ECO:0000256" key="1">
    <source>
        <dbReference type="SAM" id="SignalP"/>
    </source>
</evidence>
<evidence type="ECO:0000259" key="2">
    <source>
        <dbReference type="Pfam" id="PF14534"/>
    </source>
</evidence>
<comment type="caution">
    <text evidence="3">The sequence shown here is derived from an EMBL/GenBank/DDBJ whole genome shotgun (WGS) entry which is preliminary data.</text>
</comment>
<keyword evidence="3" id="KW-0413">Isomerase</keyword>
<dbReference type="SUPFAM" id="SSF54427">
    <property type="entry name" value="NTF2-like"/>
    <property type="match status" value="1"/>
</dbReference>
<dbReference type="RefSeq" id="WP_184330437.1">
    <property type="nucleotide sequence ID" value="NZ_JACHHZ010000002.1"/>
</dbReference>